<dbReference type="InterPro" id="IPR006158">
    <property type="entry name" value="Cobalamin-bd"/>
</dbReference>
<dbReference type="PROSITE" id="PS51332">
    <property type="entry name" value="B12_BINDING"/>
    <property type="match status" value="1"/>
</dbReference>
<comment type="caution">
    <text evidence="9">The sequence shown here is derived from an EMBL/GenBank/DDBJ whole genome shotgun (WGS) entry which is preliminary data.</text>
</comment>
<comment type="cofactor">
    <cofactor evidence="1">
        <name>adenosylcob(III)alamin</name>
        <dbReference type="ChEBI" id="CHEBI:18408"/>
    </cofactor>
</comment>
<keyword evidence="6" id="KW-0170">Cobalt</keyword>
<dbReference type="InterPro" id="IPR051785">
    <property type="entry name" value="MMCE/EMCE_epimerase"/>
</dbReference>
<evidence type="ECO:0000256" key="3">
    <source>
        <dbReference type="ARBA" id="ARBA00022628"/>
    </source>
</evidence>
<feature type="domain" description="VOC" evidence="8">
    <location>
        <begin position="143"/>
        <end position="271"/>
    </location>
</feature>
<dbReference type="EC" id="5.1.99.1" evidence="9"/>
<dbReference type="Proteomes" id="UP001579974">
    <property type="component" value="Unassembled WGS sequence"/>
</dbReference>
<evidence type="ECO:0000256" key="4">
    <source>
        <dbReference type="ARBA" id="ARBA00022723"/>
    </source>
</evidence>
<evidence type="ECO:0000313" key="10">
    <source>
        <dbReference type="Proteomes" id="UP001579974"/>
    </source>
</evidence>
<dbReference type="InterPro" id="IPR018146">
    <property type="entry name" value="Glyoxalase_1_CS"/>
</dbReference>
<evidence type="ECO:0000259" key="8">
    <source>
        <dbReference type="PROSITE" id="PS51819"/>
    </source>
</evidence>
<dbReference type="InterPro" id="IPR006159">
    <property type="entry name" value="Acid_CoA_mut_C"/>
</dbReference>
<evidence type="ECO:0000259" key="7">
    <source>
        <dbReference type="PROSITE" id="PS51332"/>
    </source>
</evidence>
<protein>
    <submittedName>
        <fullName evidence="9">Methylmalonyl-CoA epimerase</fullName>
        <ecNumber evidence="9">5.1.99.1</ecNumber>
    </submittedName>
</protein>
<dbReference type="SUPFAM" id="SSF52242">
    <property type="entry name" value="Cobalamin (vitamin B12)-binding domain"/>
    <property type="match status" value="1"/>
</dbReference>
<dbReference type="EMBL" id="JBDXSU010000009">
    <property type="protein sequence ID" value="MFB5191184.1"/>
    <property type="molecule type" value="Genomic_DNA"/>
</dbReference>
<dbReference type="Pfam" id="PF02310">
    <property type="entry name" value="B12-binding"/>
    <property type="match status" value="1"/>
</dbReference>
<evidence type="ECO:0000256" key="2">
    <source>
        <dbReference type="ARBA" id="ARBA00009308"/>
    </source>
</evidence>
<dbReference type="GO" id="GO:0004493">
    <property type="term" value="F:methylmalonyl-CoA epimerase activity"/>
    <property type="evidence" value="ECO:0007669"/>
    <property type="project" value="UniProtKB-EC"/>
</dbReference>
<reference evidence="9 10" key="1">
    <citation type="journal article" date="2024" name="Int. J. Mol. Sci.">
        <title>Exploration of Alicyclobacillus spp. Genome in Search of Antibiotic Resistance.</title>
        <authorList>
            <person name="Bucka-Kolendo J."/>
            <person name="Kiousi D.E."/>
            <person name="Dekowska A."/>
            <person name="Mikolajczuk-Szczyrba A."/>
            <person name="Karadedos D.M."/>
            <person name="Michael P."/>
            <person name="Galanis A."/>
            <person name="Sokolowska B."/>
        </authorList>
    </citation>
    <scope>NUCLEOTIDE SEQUENCE [LARGE SCALE GENOMIC DNA]</scope>
    <source>
        <strain evidence="9 10">KKP 3000</strain>
    </source>
</reference>
<organism evidence="9 10">
    <name type="scientific">Alicyclobacillus fastidiosus</name>
    <dbReference type="NCBI Taxonomy" id="392011"/>
    <lineage>
        <taxon>Bacteria</taxon>
        <taxon>Bacillati</taxon>
        <taxon>Bacillota</taxon>
        <taxon>Bacilli</taxon>
        <taxon>Bacillales</taxon>
        <taxon>Alicyclobacillaceae</taxon>
        <taxon>Alicyclobacillus</taxon>
    </lineage>
</organism>
<evidence type="ECO:0000313" key="9">
    <source>
        <dbReference type="EMBL" id="MFB5191184.1"/>
    </source>
</evidence>
<keyword evidence="4" id="KW-0479">Metal-binding</keyword>
<dbReference type="NCBIfam" id="TIGR03081">
    <property type="entry name" value="metmalonyl_epim"/>
    <property type="match status" value="1"/>
</dbReference>
<dbReference type="Gene3D" id="3.10.180.10">
    <property type="entry name" value="2,3-Dihydroxybiphenyl 1,2-Dioxygenase, domain 1"/>
    <property type="match status" value="1"/>
</dbReference>
<name>A0ABV5AG19_9BACL</name>
<keyword evidence="10" id="KW-1185">Reference proteome</keyword>
<dbReference type="PANTHER" id="PTHR43048">
    <property type="entry name" value="METHYLMALONYL-COA EPIMERASE"/>
    <property type="match status" value="1"/>
</dbReference>
<dbReference type="InterPro" id="IPR029068">
    <property type="entry name" value="Glyas_Bleomycin-R_OHBP_Dase"/>
</dbReference>
<dbReference type="Pfam" id="PF13669">
    <property type="entry name" value="Glyoxalase_4"/>
    <property type="match status" value="1"/>
</dbReference>
<dbReference type="InterPro" id="IPR017515">
    <property type="entry name" value="MeMalonyl-CoA_epimerase"/>
</dbReference>
<dbReference type="InterPro" id="IPR037523">
    <property type="entry name" value="VOC_core"/>
</dbReference>
<keyword evidence="3" id="KW-0846">Cobalamin</keyword>
<keyword evidence="5 9" id="KW-0413">Isomerase</keyword>
<dbReference type="Gene3D" id="3.40.50.280">
    <property type="entry name" value="Cobalamin-binding domain"/>
    <property type="match status" value="1"/>
</dbReference>
<dbReference type="SUPFAM" id="SSF54593">
    <property type="entry name" value="Glyoxalase/Bleomycin resistance protein/Dihydroxybiphenyl dioxygenase"/>
    <property type="match status" value="1"/>
</dbReference>
<sequence length="279" mass="29551">MAQPIRVLIAKPGLDGHDRGALVVAKGLRDEGMEVIYTGLRQTPAQIVATAIEEDVACVGLSSLSGAHMSLFPEVVKGLRDAGADDILVIGGGVIPAADVQALKRMGVAEIFTPGSTMREMAEFIRAHVQGRELDLAPTPVEQLDHIGIAVNDLEASVEFYERTFGLKLERIETVEDQSVRVAFLSAGSTHLELLCPTDDGAAVAKFLAKRGPGLHHIAFSVEDIERSLAGAAAQGMVLIDEQPRLGAGGKKIAFLHPKSTGGVLTEYCQTVMEGEAHA</sequence>
<dbReference type="RefSeq" id="WP_275476636.1">
    <property type="nucleotide sequence ID" value="NZ_CP162940.1"/>
</dbReference>
<dbReference type="PROSITE" id="PS00934">
    <property type="entry name" value="GLYOXALASE_I_1"/>
    <property type="match status" value="1"/>
</dbReference>
<comment type="similarity">
    <text evidence="2">Belongs to the methylmalonyl-CoA epimerase family.</text>
</comment>
<dbReference type="PANTHER" id="PTHR43048:SF3">
    <property type="entry name" value="METHYLMALONYL-COA EPIMERASE, MITOCHONDRIAL"/>
    <property type="match status" value="1"/>
</dbReference>
<dbReference type="InterPro" id="IPR036724">
    <property type="entry name" value="Cobalamin-bd_sf"/>
</dbReference>
<gene>
    <name evidence="9" type="primary">mce</name>
    <name evidence="9" type="ORF">KKP3000_004688</name>
</gene>
<evidence type="ECO:0000256" key="6">
    <source>
        <dbReference type="ARBA" id="ARBA00023285"/>
    </source>
</evidence>
<accession>A0ABV5AG19</accession>
<dbReference type="NCBIfam" id="TIGR00640">
    <property type="entry name" value="acid_CoA_mut_C"/>
    <property type="match status" value="1"/>
</dbReference>
<evidence type="ECO:0000256" key="5">
    <source>
        <dbReference type="ARBA" id="ARBA00023235"/>
    </source>
</evidence>
<dbReference type="CDD" id="cd02071">
    <property type="entry name" value="MM_CoA_mut_B12_BD"/>
    <property type="match status" value="1"/>
</dbReference>
<evidence type="ECO:0000256" key="1">
    <source>
        <dbReference type="ARBA" id="ARBA00001922"/>
    </source>
</evidence>
<dbReference type="CDD" id="cd07249">
    <property type="entry name" value="MMCE"/>
    <property type="match status" value="1"/>
</dbReference>
<feature type="domain" description="B12-binding" evidence="7">
    <location>
        <begin position="4"/>
        <end position="132"/>
    </location>
</feature>
<dbReference type="PROSITE" id="PS51819">
    <property type="entry name" value="VOC"/>
    <property type="match status" value="1"/>
</dbReference>
<proteinExistence type="inferred from homology"/>